<sequence length="98" mass="11395">MKKKSCSPAMNNYVSKKTLSPFFCAFKTYPSNHKQHNLCTIWSSGKKEKSMLSDLEKACADKIAAAEDSIKKKKQVSYWFIHFQGCFHQKISKKKFFF</sequence>
<dbReference type="AlphaFoldDB" id="A0A822Y019"/>
<proteinExistence type="predicted"/>
<dbReference type="EMBL" id="DUZY01000001">
    <property type="protein sequence ID" value="DAD24596.1"/>
    <property type="molecule type" value="Genomic_DNA"/>
</dbReference>
<name>A0A822Y019_NELNU</name>
<accession>A0A822Y019</accession>
<keyword evidence="2" id="KW-1185">Reference proteome</keyword>
<comment type="caution">
    <text evidence="1">The sequence shown here is derived from an EMBL/GenBank/DDBJ whole genome shotgun (WGS) entry which is preliminary data.</text>
</comment>
<evidence type="ECO:0000313" key="1">
    <source>
        <dbReference type="EMBL" id="DAD24596.1"/>
    </source>
</evidence>
<reference evidence="1 2" key="1">
    <citation type="journal article" date="2020" name="Mol. Biol. Evol.">
        <title>Distinct Expression and Methylation Patterns for Genes with Different Fates following a Single Whole-Genome Duplication in Flowering Plants.</title>
        <authorList>
            <person name="Shi T."/>
            <person name="Rahmani R.S."/>
            <person name="Gugger P.F."/>
            <person name="Wang M."/>
            <person name="Li H."/>
            <person name="Zhang Y."/>
            <person name="Li Z."/>
            <person name="Wang Q."/>
            <person name="Van de Peer Y."/>
            <person name="Marchal K."/>
            <person name="Chen J."/>
        </authorList>
    </citation>
    <scope>NUCLEOTIDE SEQUENCE [LARGE SCALE GENOMIC DNA]</scope>
    <source>
        <tissue evidence="1">Leaf</tissue>
    </source>
</reference>
<gene>
    <name evidence="1" type="ORF">HUJ06_026060</name>
</gene>
<organism evidence="1 2">
    <name type="scientific">Nelumbo nucifera</name>
    <name type="common">Sacred lotus</name>
    <dbReference type="NCBI Taxonomy" id="4432"/>
    <lineage>
        <taxon>Eukaryota</taxon>
        <taxon>Viridiplantae</taxon>
        <taxon>Streptophyta</taxon>
        <taxon>Embryophyta</taxon>
        <taxon>Tracheophyta</taxon>
        <taxon>Spermatophyta</taxon>
        <taxon>Magnoliopsida</taxon>
        <taxon>Proteales</taxon>
        <taxon>Nelumbonaceae</taxon>
        <taxon>Nelumbo</taxon>
    </lineage>
</organism>
<evidence type="ECO:0000313" key="2">
    <source>
        <dbReference type="Proteomes" id="UP000607653"/>
    </source>
</evidence>
<dbReference type="Proteomes" id="UP000607653">
    <property type="component" value="Unassembled WGS sequence"/>
</dbReference>
<protein>
    <submittedName>
        <fullName evidence="1">Uncharacterized protein</fullName>
    </submittedName>
</protein>